<reference evidence="12 13" key="1">
    <citation type="journal article" date="2015" name="Nature">
        <title>rRNA introns, odd ribosomes, and small enigmatic genomes across a large radiation of phyla.</title>
        <authorList>
            <person name="Brown C.T."/>
            <person name="Hug L.A."/>
            <person name="Thomas B.C."/>
            <person name="Sharon I."/>
            <person name="Castelle C.J."/>
            <person name="Singh A."/>
            <person name="Wilkins M.J."/>
            <person name="Williams K.H."/>
            <person name="Banfield J.F."/>
        </authorList>
    </citation>
    <scope>NUCLEOTIDE SEQUENCE [LARGE SCALE GENOMIC DNA]</scope>
</reference>
<dbReference type="CDD" id="cd10747">
    <property type="entry name" value="DnaJ_C"/>
    <property type="match status" value="1"/>
</dbReference>
<evidence type="ECO:0000313" key="12">
    <source>
        <dbReference type="EMBL" id="KKW37233.1"/>
    </source>
</evidence>
<keyword evidence="2 8" id="KW-0677">Repeat</keyword>
<dbReference type="SUPFAM" id="SSF46565">
    <property type="entry name" value="Chaperone J-domain"/>
    <property type="match status" value="1"/>
</dbReference>
<dbReference type="GO" id="GO:0042026">
    <property type="term" value="P:protein refolding"/>
    <property type="evidence" value="ECO:0007669"/>
    <property type="project" value="TreeGrafter"/>
</dbReference>
<dbReference type="Gene3D" id="1.10.287.110">
    <property type="entry name" value="DnaJ domain"/>
    <property type="match status" value="1"/>
</dbReference>
<evidence type="ECO:0000256" key="5">
    <source>
        <dbReference type="ARBA" id="ARBA00023186"/>
    </source>
</evidence>
<keyword evidence="3 8" id="KW-0863">Zinc-finger</keyword>
<keyword evidence="8" id="KW-0346">Stress response</keyword>
<comment type="function">
    <text evidence="8">Participates actively in the response to hyperosmotic and heat shock by preventing the aggregation of stress-denatured proteins and by disaggregating proteins, also in an autonomous, DnaK-independent fashion. Unfolded proteins bind initially to DnaJ; upon interaction with the DnaJ-bound protein, DnaK hydrolyzes its bound ATP, resulting in the formation of a stable complex. GrpE releases ADP from DnaK; ATP binding to DnaK triggers the release of the substrate protein, thus completing the reaction cycle. Several rounds of ATP-dependent interactions between DnaJ, DnaK and GrpE are required for fully efficient folding. Also involved, together with DnaK and GrpE, in the DNA replication of plasmids through activation of initiation proteins.</text>
</comment>
<feature type="repeat" description="CXXCXGXG motif" evidence="8">
    <location>
        <begin position="198"/>
        <end position="205"/>
    </location>
</feature>
<feature type="domain" description="CR-type" evidence="11">
    <location>
        <begin position="142"/>
        <end position="224"/>
    </location>
</feature>
<dbReference type="Gene3D" id="2.60.260.20">
    <property type="entry name" value="Urease metallochaperone UreE, N-terminal domain"/>
    <property type="match status" value="2"/>
</dbReference>
<feature type="binding site" evidence="8">
    <location>
        <position position="175"/>
    </location>
    <ligand>
        <name>Zn(2+)</name>
        <dbReference type="ChEBI" id="CHEBI:29105"/>
        <label>2</label>
    </ligand>
</feature>
<feature type="binding site" evidence="8">
    <location>
        <position position="172"/>
    </location>
    <ligand>
        <name>Zn(2+)</name>
        <dbReference type="ChEBI" id="CHEBI:29105"/>
        <label>2</label>
    </ligand>
</feature>
<dbReference type="SUPFAM" id="SSF49493">
    <property type="entry name" value="HSP40/DnaJ peptide-binding domain"/>
    <property type="match status" value="2"/>
</dbReference>
<dbReference type="FunFam" id="2.60.260.20:FF:000013">
    <property type="entry name" value="DnaJ subfamily B member 11"/>
    <property type="match status" value="1"/>
</dbReference>
<feature type="binding site" evidence="8">
    <location>
        <position position="158"/>
    </location>
    <ligand>
        <name>Zn(2+)</name>
        <dbReference type="ChEBI" id="CHEBI:29105"/>
        <label>1</label>
    </ligand>
</feature>
<dbReference type="PRINTS" id="PR00625">
    <property type="entry name" value="JDOMAIN"/>
</dbReference>
<evidence type="ECO:0000256" key="2">
    <source>
        <dbReference type="ARBA" id="ARBA00022737"/>
    </source>
</evidence>
<dbReference type="GO" id="GO:0009408">
    <property type="term" value="P:response to heat"/>
    <property type="evidence" value="ECO:0007669"/>
    <property type="project" value="InterPro"/>
</dbReference>
<dbReference type="GO" id="GO:0006260">
    <property type="term" value="P:DNA replication"/>
    <property type="evidence" value="ECO:0007669"/>
    <property type="project" value="UniProtKB-KW"/>
</dbReference>
<feature type="repeat" description="CXXCXGXG motif" evidence="8">
    <location>
        <begin position="212"/>
        <end position="219"/>
    </location>
</feature>
<dbReference type="InterPro" id="IPR036869">
    <property type="entry name" value="J_dom_sf"/>
</dbReference>
<dbReference type="FunFam" id="2.10.230.10:FF:000002">
    <property type="entry name" value="Molecular chaperone DnaJ"/>
    <property type="match status" value="1"/>
</dbReference>
<gene>
    <name evidence="8" type="primary">dnaJ</name>
    <name evidence="12" type="ORF">UY86_C0014G0003</name>
</gene>
<name>A0A0G1Y1C9_9BACT</name>
<dbReference type="AlphaFoldDB" id="A0A0G1Y1C9"/>
<feature type="binding site" evidence="8">
    <location>
        <position position="155"/>
    </location>
    <ligand>
        <name>Zn(2+)</name>
        <dbReference type="ChEBI" id="CHEBI:29105"/>
        <label>1</label>
    </ligand>
</feature>
<evidence type="ECO:0000256" key="4">
    <source>
        <dbReference type="ARBA" id="ARBA00022833"/>
    </source>
</evidence>
<dbReference type="GO" id="GO:0005524">
    <property type="term" value="F:ATP binding"/>
    <property type="evidence" value="ECO:0007669"/>
    <property type="project" value="InterPro"/>
</dbReference>
<keyword evidence="4 8" id="KW-0862">Zinc</keyword>
<dbReference type="CDD" id="cd10719">
    <property type="entry name" value="DnaJ_zf"/>
    <property type="match status" value="1"/>
</dbReference>
<evidence type="ECO:0000256" key="1">
    <source>
        <dbReference type="ARBA" id="ARBA00022723"/>
    </source>
</evidence>
<comment type="cofactor">
    <cofactor evidence="8">
        <name>Zn(2+)</name>
        <dbReference type="ChEBI" id="CHEBI:29105"/>
    </cofactor>
    <text evidence="8">Binds 2 Zn(2+) ions per monomer.</text>
</comment>
<feature type="binding site" evidence="8">
    <location>
        <position position="201"/>
    </location>
    <ligand>
        <name>Zn(2+)</name>
        <dbReference type="ChEBI" id="CHEBI:29105"/>
        <label>2</label>
    </ligand>
</feature>
<feature type="binding site" evidence="8">
    <location>
        <position position="215"/>
    </location>
    <ligand>
        <name>Zn(2+)</name>
        <dbReference type="ChEBI" id="CHEBI:29105"/>
        <label>1</label>
    </ligand>
</feature>
<dbReference type="InterPro" id="IPR036410">
    <property type="entry name" value="HSP_DnaJ_Cys-rich_dom_sf"/>
</dbReference>
<keyword evidence="5 8" id="KW-0143">Chaperone</keyword>
<keyword evidence="8" id="KW-0963">Cytoplasm</keyword>
<accession>A0A0G1Y1C9</accession>
<evidence type="ECO:0000256" key="6">
    <source>
        <dbReference type="ARBA" id="ARBA00061004"/>
    </source>
</evidence>
<dbReference type="Gene3D" id="2.10.230.10">
    <property type="entry name" value="Heat shock protein DnaJ, cysteine-rich domain"/>
    <property type="match status" value="1"/>
</dbReference>
<dbReference type="SMART" id="SM00271">
    <property type="entry name" value="DnaJ"/>
    <property type="match status" value="1"/>
</dbReference>
<dbReference type="Pfam" id="PF00684">
    <property type="entry name" value="DnaJ_CXXCXGXG"/>
    <property type="match status" value="1"/>
</dbReference>
<keyword evidence="8" id="KW-0235">DNA replication</keyword>
<dbReference type="InterPro" id="IPR001305">
    <property type="entry name" value="HSP_DnaJ_Cys-rich_dom"/>
</dbReference>
<comment type="domain">
    <text evidence="8">The J domain is necessary and sufficient to stimulate DnaK ATPase activity. Zinc center 1 plays an important role in the autonomous, DnaK-independent chaperone activity of DnaJ. Zinc center 2 is essential for interaction with DnaK and for DnaJ activity.</text>
</comment>
<evidence type="ECO:0000259" key="10">
    <source>
        <dbReference type="PROSITE" id="PS50076"/>
    </source>
</evidence>
<keyword evidence="1 8" id="KW-0479">Metal-binding</keyword>
<dbReference type="PANTHER" id="PTHR43096:SF52">
    <property type="entry name" value="DNAJ HOMOLOG 1, MITOCHONDRIAL-RELATED"/>
    <property type="match status" value="1"/>
</dbReference>
<proteinExistence type="inferred from homology"/>
<evidence type="ECO:0000256" key="7">
    <source>
        <dbReference type="ARBA" id="ARBA00067609"/>
    </source>
</evidence>
<comment type="similarity">
    <text evidence="6 8">Belongs to the DnaJ family.</text>
</comment>
<dbReference type="InterPro" id="IPR008971">
    <property type="entry name" value="HSP40/DnaJ_pept-bd"/>
</dbReference>
<feature type="zinc finger region" description="CR-type" evidence="9">
    <location>
        <begin position="142"/>
        <end position="224"/>
    </location>
</feature>
<dbReference type="InterPro" id="IPR012724">
    <property type="entry name" value="DnaJ"/>
</dbReference>
<dbReference type="GO" id="GO:0031072">
    <property type="term" value="F:heat shock protein binding"/>
    <property type="evidence" value="ECO:0007669"/>
    <property type="project" value="InterPro"/>
</dbReference>
<comment type="subunit">
    <text evidence="8">Homodimer.</text>
</comment>
<sequence length="362" mass="38981">MADKRDYYELLGVTKTATKDDIKKAFHKLAHKFHPDKKEGDADRFKEVSEAYSVLSDDKKRAEYDSYGRVFGGGGPGAGAGGFQGGAGFDFSQFQDAFNQGGFDMGDIFSDFFGGQAEASRMRRGRDISIDLEVSFRDSVFGVKRSVLLAKTGVCDSCQGSGAVMGTEMLTCKHCNGAGKVHETSNSFFGTVTMVQPCKYCKGQGKVPKEKCQTCRGEGVYKKQEEIAIAVPAGINGGEMIRLTGMGEAVAGGVAGDLYVKVHVQPDARFKKDGPNILTEISVKLSDALLGTSYKIETLEGSEVLDIPQGVTHGETLTIKGKGVPSARGKRGDFLVKIRITLPNKLSRTARGLIEKLREEGI</sequence>
<dbReference type="GO" id="GO:0005737">
    <property type="term" value="C:cytoplasm"/>
    <property type="evidence" value="ECO:0007669"/>
    <property type="project" value="UniProtKB-SubCell"/>
</dbReference>
<dbReference type="Proteomes" id="UP000033852">
    <property type="component" value="Unassembled WGS sequence"/>
</dbReference>
<evidence type="ECO:0000256" key="8">
    <source>
        <dbReference type="HAMAP-Rule" id="MF_01152"/>
    </source>
</evidence>
<dbReference type="STRING" id="1618607.UY86_C0014G0003"/>
<dbReference type="NCBIfam" id="NF008035">
    <property type="entry name" value="PRK10767.1"/>
    <property type="match status" value="1"/>
</dbReference>
<dbReference type="InterPro" id="IPR018253">
    <property type="entry name" value="DnaJ_domain_CS"/>
</dbReference>
<dbReference type="HAMAP" id="MF_01152">
    <property type="entry name" value="DnaJ"/>
    <property type="match status" value="1"/>
</dbReference>
<dbReference type="GO" id="GO:0008270">
    <property type="term" value="F:zinc ion binding"/>
    <property type="evidence" value="ECO:0007669"/>
    <property type="project" value="UniProtKB-UniRule"/>
</dbReference>
<comment type="subcellular location">
    <subcellularLocation>
        <location evidence="8">Cytoplasm</location>
    </subcellularLocation>
</comment>
<dbReference type="PROSITE" id="PS50076">
    <property type="entry name" value="DNAJ_2"/>
    <property type="match status" value="1"/>
</dbReference>
<evidence type="ECO:0000259" key="11">
    <source>
        <dbReference type="PROSITE" id="PS51188"/>
    </source>
</evidence>
<feature type="repeat" description="CXXCXGXG motif" evidence="8">
    <location>
        <begin position="172"/>
        <end position="179"/>
    </location>
</feature>
<dbReference type="PATRIC" id="fig|1618607.3.peg.654"/>
<evidence type="ECO:0000313" key="13">
    <source>
        <dbReference type="Proteomes" id="UP000033852"/>
    </source>
</evidence>
<evidence type="ECO:0000256" key="9">
    <source>
        <dbReference type="PROSITE-ProRule" id="PRU00546"/>
    </source>
</evidence>
<dbReference type="CDD" id="cd06257">
    <property type="entry name" value="DnaJ"/>
    <property type="match status" value="1"/>
</dbReference>
<dbReference type="PANTHER" id="PTHR43096">
    <property type="entry name" value="DNAJ HOMOLOG 1, MITOCHONDRIAL-RELATED"/>
    <property type="match status" value="1"/>
</dbReference>
<dbReference type="Pfam" id="PF00226">
    <property type="entry name" value="DnaJ"/>
    <property type="match status" value="1"/>
</dbReference>
<dbReference type="SUPFAM" id="SSF57938">
    <property type="entry name" value="DnaJ/Hsp40 cysteine-rich domain"/>
    <property type="match status" value="1"/>
</dbReference>
<comment type="caution">
    <text evidence="12">The sequence shown here is derived from an EMBL/GenBank/DDBJ whole genome shotgun (WGS) entry which is preliminary data.</text>
</comment>
<dbReference type="EMBL" id="LCRR01000014">
    <property type="protein sequence ID" value="KKW37233.1"/>
    <property type="molecule type" value="Genomic_DNA"/>
</dbReference>
<feature type="binding site" evidence="8">
    <location>
        <position position="198"/>
    </location>
    <ligand>
        <name>Zn(2+)</name>
        <dbReference type="ChEBI" id="CHEBI:29105"/>
        <label>2</label>
    </ligand>
</feature>
<feature type="repeat" description="CXXCXGXG motif" evidence="8">
    <location>
        <begin position="155"/>
        <end position="162"/>
    </location>
</feature>
<dbReference type="GO" id="GO:0051082">
    <property type="term" value="F:unfolded protein binding"/>
    <property type="evidence" value="ECO:0007669"/>
    <property type="project" value="UniProtKB-UniRule"/>
</dbReference>
<dbReference type="PROSITE" id="PS00636">
    <property type="entry name" value="DNAJ_1"/>
    <property type="match status" value="1"/>
</dbReference>
<organism evidence="12 13">
    <name type="scientific">Candidatus Adlerbacteria bacterium GW2011_GWB1_54_7</name>
    <dbReference type="NCBI Taxonomy" id="1618607"/>
    <lineage>
        <taxon>Bacteria</taxon>
        <taxon>Candidatus Adleribacteriota</taxon>
    </lineage>
</organism>
<dbReference type="PROSITE" id="PS51188">
    <property type="entry name" value="ZF_CR"/>
    <property type="match status" value="1"/>
</dbReference>
<evidence type="ECO:0000256" key="3">
    <source>
        <dbReference type="ARBA" id="ARBA00022771"/>
    </source>
</evidence>
<feature type="domain" description="J" evidence="10">
    <location>
        <begin position="6"/>
        <end position="68"/>
    </location>
</feature>
<dbReference type="InterPro" id="IPR002939">
    <property type="entry name" value="DnaJ_C"/>
</dbReference>
<dbReference type="Pfam" id="PF01556">
    <property type="entry name" value="DnaJ_C"/>
    <property type="match status" value="1"/>
</dbReference>
<dbReference type="InterPro" id="IPR001623">
    <property type="entry name" value="DnaJ_domain"/>
</dbReference>
<feature type="binding site" evidence="8">
    <location>
        <position position="212"/>
    </location>
    <ligand>
        <name>Zn(2+)</name>
        <dbReference type="ChEBI" id="CHEBI:29105"/>
        <label>1</label>
    </ligand>
</feature>
<protein>
    <recommendedName>
        <fullName evidence="7 8">Chaperone protein DnaJ</fullName>
    </recommendedName>
</protein>